<sequence length="68" mass="7546">DMQTRFRLKQAFGRLVRRADDRGVFVLLDPMMPTRLCTAFPPGVEVQRIGLAEAVAITKEFLAPGAEA</sequence>
<feature type="domain" description="ATP-dependent helicase C-terminal" evidence="1">
    <location>
        <begin position="6"/>
        <end position="34"/>
    </location>
</feature>
<dbReference type="GO" id="GO:0003676">
    <property type="term" value="F:nucleic acid binding"/>
    <property type="evidence" value="ECO:0007669"/>
    <property type="project" value="InterPro"/>
</dbReference>
<dbReference type="GO" id="GO:0016818">
    <property type="term" value="F:hydrolase activity, acting on acid anhydrides, in phosphorus-containing anhydrides"/>
    <property type="evidence" value="ECO:0007669"/>
    <property type="project" value="InterPro"/>
</dbReference>
<dbReference type="AlphaFoldDB" id="A0A952KMK5"/>
<feature type="non-terminal residue" evidence="2">
    <location>
        <position position="1"/>
    </location>
</feature>
<dbReference type="InterPro" id="IPR027417">
    <property type="entry name" value="P-loop_NTPase"/>
</dbReference>
<name>A0A952KMK5_9PROT</name>
<dbReference type="GO" id="GO:0004386">
    <property type="term" value="F:helicase activity"/>
    <property type="evidence" value="ECO:0007669"/>
    <property type="project" value="InterPro"/>
</dbReference>
<dbReference type="Proteomes" id="UP000700706">
    <property type="component" value="Unassembled WGS sequence"/>
</dbReference>
<evidence type="ECO:0000313" key="3">
    <source>
        <dbReference type="Proteomes" id="UP000700706"/>
    </source>
</evidence>
<dbReference type="GO" id="GO:0006139">
    <property type="term" value="P:nucleobase-containing compound metabolic process"/>
    <property type="evidence" value="ECO:0007669"/>
    <property type="project" value="InterPro"/>
</dbReference>
<comment type="caution">
    <text evidence="2">The sequence shown here is derived from an EMBL/GenBank/DDBJ whole genome shotgun (WGS) entry which is preliminary data.</text>
</comment>
<dbReference type="Gene3D" id="3.40.50.300">
    <property type="entry name" value="P-loop containing nucleotide triphosphate hydrolases"/>
    <property type="match status" value="1"/>
</dbReference>
<accession>A0A952KMK5</accession>
<protein>
    <recommendedName>
        <fullName evidence="1">ATP-dependent helicase C-terminal domain-containing protein</fullName>
    </recommendedName>
</protein>
<reference evidence="2" key="1">
    <citation type="submission" date="2020-06" db="EMBL/GenBank/DDBJ databases">
        <title>Stable isotope informed genome-resolved metagenomics uncovers potential trophic interactions in rhizosphere soil.</title>
        <authorList>
            <person name="Starr E.P."/>
            <person name="Shi S."/>
            <person name="Blazewicz S.J."/>
            <person name="Koch B.J."/>
            <person name="Probst A.J."/>
            <person name="Hungate B.A."/>
            <person name="Pett-Ridge J."/>
            <person name="Firestone M.K."/>
            <person name="Banfield J.F."/>
        </authorList>
    </citation>
    <scope>NUCLEOTIDE SEQUENCE</scope>
    <source>
        <strain evidence="2">YM_69_17</strain>
    </source>
</reference>
<dbReference type="Pfam" id="PF13307">
    <property type="entry name" value="Helicase_C_2"/>
    <property type="match status" value="1"/>
</dbReference>
<dbReference type="EMBL" id="JAEKLZ010000301">
    <property type="protein sequence ID" value="MBW8727734.1"/>
    <property type="molecule type" value="Genomic_DNA"/>
</dbReference>
<proteinExistence type="predicted"/>
<evidence type="ECO:0000259" key="1">
    <source>
        <dbReference type="Pfam" id="PF13307"/>
    </source>
</evidence>
<dbReference type="GO" id="GO:0005524">
    <property type="term" value="F:ATP binding"/>
    <property type="evidence" value="ECO:0007669"/>
    <property type="project" value="InterPro"/>
</dbReference>
<dbReference type="InterPro" id="IPR006555">
    <property type="entry name" value="ATP-dep_Helicase_C"/>
</dbReference>
<organism evidence="2 3">
    <name type="scientific">Inquilinus limosus</name>
    <dbReference type="NCBI Taxonomy" id="171674"/>
    <lineage>
        <taxon>Bacteria</taxon>
        <taxon>Pseudomonadati</taxon>
        <taxon>Pseudomonadota</taxon>
        <taxon>Alphaproteobacteria</taxon>
        <taxon>Rhodospirillales</taxon>
        <taxon>Rhodospirillaceae</taxon>
        <taxon>Inquilinus</taxon>
    </lineage>
</organism>
<evidence type="ECO:0000313" key="2">
    <source>
        <dbReference type="EMBL" id="MBW8727734.1"/>
    </source>
</evidence>
<gene>
    <name evidence="2" type="ORF">JF625_21620</name>
</gene>